<sequence>MAPSTLLLVFAFLTIYTVVRSIRRYYALKAFGGHWSAGWSRLWLLKTQSSGHMNKTFTEINRKYGPTARIAPGMLITSDPELMRRMNAVRSPFTRGPWYAALKLHPERENITSYIDERKHADIRGRMAPGYSGKENPHLEQDVDEKLLQMHSLVQERYLNRPDEGVFRIIDLARVTSYFTLDVISKIAFGQTFGFLDNDEDPFGYIENLATFLPAIIVFGVYTELTNILRIPLLKYALPKSTDKRGLGRVMGFAADRVRERFGTKPVVRRDMLGAFINKGLTQGELESETLTQITAGSDSTASSLRLTLHFISTSPPILERLLAEAKAAIETGRITRPIIKDSEARQLPYLQACIKEGLRMYPPVTGLLAKRVPDGGAMIEVNGVEKFAPAGTQIGWNSWGMMRHESIFGPDVEIYRPERWLPRDASEKERDRITRMTETVSLCFGYGRFGCLGRGVATMELNKAILETLLRFNLQPCSLAKPFDEMVVGFYVHENMNFVVSERKEEVGAVVNAGIAIDAGAIAGAYEE</sequence>
<proteinExistence type="predicted"/>
<dbReference type="GeneID" id="54561345"/>
<dbReference type="InterPro" id="IPR002401">
    <property type="entry name" value="Cyt_P450_E_grp-I"/>
</dbReference>
<dbReference type="PRINTS" id="PR00463">
    <property type="entry name" value="EP450I"/>
</dbReference>
<dbReference type="Gene3D" id="1.10.630.10">
    <property type="entry name" value="Cytochrome P450"/>
    <property type="match status" value="1"/>
</dbReference>
<dbReference type="PRINTS" id="PR00385">
    <property type="entry name" value="P450"/>
</dbReference>
<dbReference type="InterPro" id="IPR036396">
    <property type="entry name" value="Cyt_P450_sf"/>
</dbReference>
<dbReference type="Pfam" id="PF00067">
    <property type="entry name" value="p450"/>
    <property type="match status" value="1"/>
</dbReference>
<name>A0A6A6CBL3_ZASCE</name>
<dbReference type="SUPFAM" id="SSF48264">
    <property type="entry name" value="Cytochrome P450"/>
    <property type="match status" value="1"/>
</dbReference>
<protein>
    <recommendedName>
        <fullName evidence="4">P450 monooxygenase</fullName>
    </recommendedName>
</protein>
<evidence type="ECO:0000256" key="1">
    <source>
        <dbReference type="PIRSR" id="PIRSR602401-1"/>
    </source>
</evidence>
<dbReference type="PANTHER" id="PTHR24305:SF168">
    <property type="entry name" value="P450, PUTATIVE (EUROFUNG)-RELATED"/>
    <property type="match status" value="1"/>
</dbReference>
<dbReference type="Proteomes" id="UP000799537">
    <property type="component" value="Unassembled WGS sequence"/>
</dbReference>
<dbReference type="GO" id="GO:0020037">
    <property type="term" value="F:heme binding"/>
    <property type="evidence" value="ECO:0007669"/>
    <property type="project" value="InterPro"/>
</dbReference>
<dbReference type="EMBL" id="ML993609">
    <property type="protein sequence ID" value="KAF2163312.1"/>
    <property type="molecule type" value="Genomic_DNA"/>
</dbReference>
<dbReference type="GO" id="GO:0016705">
    <property type="term" value="F:oxidoreductase activity, acting on paired donors, with incorporation or reduction of molecular oxygen"/>
    <property type="evidence" value="ECO:0007669"/>
    <property type="project" value="InterPro"/>
</dbReference>
<keyword evidence="3" id="KW-1185">Reference proteome</keyword>
<feature type="binding site" description="axial binding residue" evidence="1">
    <location>
        <position position="452"/>
    </location>
    <ligand>
        <name>heme</name>
        <dbReference type="ChEBI" id="CHEBI:30413"/>
    </ligand>
    <ligandPart>
        <name>Fe</name>
        <dbReference type="ChEBI" id="CHEBI:18248"/>
    </ligandPart>
</feature>
<dbReference type="RefSeq" id="XP_033664201.1">
    <property type="nucleotide sequence ID" value="XM_033808073.1"/>
</dbReference>
<keyword evidence="1" id="KW-0408">Iron</keyword>
<evidence type="ECO:0008006" key="4">
    <source>
        <dbReference type="Google" id="ProtNLM"/>
    </source>
</evidence>
<keyword evidence="1" id="KW-0349">Heme</keyword>
<accession>A0A6A6CBL3</accession>
<keyword evidence="1" id="KW-0479">Metal-binding</keyword>
<evidence type="ECO:0000313" key="2">
    <source>
        <dbReference type="EMBL" id="KAF2163312.1"/>
    </source>
</evidence>
<gene>
    <name evidence="2" type="ORF">M409DRAFT_26349</name>
</gene>
<dbReference type="OrthoDB" id="3934656at2759"/>
<evidence type="ECO:0000313" key="3">
    <source>
        <dbReference type="Proteomes" id="UP000799537"/>
    </source>
</evidence>
<dbReference type="PANTHER" id="PTHR24305">
    <property type="entry name" value="CYTOCHROME P450"/>
    <property type="match status" value="1"/>
</dbReference>
<organism evidence="2 3">
    <name type="scientific">Zasmidium cellare ATCC 36951</name>
    <dbReference type="NCBI Taxonomy" id="1080233"/>
    <lineage>
        <taxon>Eukaryota</taxon>
        <taxon>Fungi</taxon>
        <taxon>Dikarya</taxon>
        <taxon>Ascomycota</taxon>
        <taxon>Pezizomycotina</taxon>
        <taxon>Dothideomycetes</taxon>
        <taxon>Dothideomycetidae</taxon>
        <taxon>Mycosphaerellales</taxon>
        <taxon>Mycosphaerellaceae</taxon>
        <taxon>Zasmidium</taxon>
    </lineage>
</organism>
<reference evidence="2" key="1">
    <citation type="journal article" date="2020" name="Stud. Mycol.">
        <title>101 Dothideomycetes genomes: a test case for predicting lifestyles and emergence of pathogens.</title>
        <authorList>
            <person name="Haridas S."/>
            <person name="Albert R."/>
            <person name="Binder M."/>
            <person name="Bloem J."/>
            <person name="Labutti K."/>
            <person name="Salamov A."/>
            <person name="Andreopoulos B."/>
            <person name="Baker S."/>
            <person name="Barry K."/>
            <person name="Bills G."/>
            <person name="Bluhm B."/>
            <person name="Cannon C."/>
            <person name="Castanera R."/>
            <person name="Culley D."/>
            <person name="Daum C."/>
            <person name="Ezra D."/>
            <person name="Gonzalez J."/>
            <person name="Henrissat B."/>
            <person name="Kuo A."/>
            <person name="Liang C."/>
            <person name="Lipzen A."/>
            <person name="Lutzoni F."/>
            <person name="Magnuson J."/>
            <person name="Mondo S."/>
            <person name="Nolan M."/>
            <person name="Ohm R."/>
            <person name="Pangilinan J."/>
            <person name="Park H.-J."/>
            <person name="Ramirez L."/>
            <person name="Alfaro M."/>
            <person name="Sun H."/>
            <person name="Tritt A."/>
            <person name="Yoshinaga Y."/>
            <person name="Zwiers L.-H."/>
            <person name="Turgeon B."/>
            <person name="Goodwin S."/>
            <person name="Spatafora J."/>
            <person name="Crous P."/>
            <person name="Grigoriev I."/>
        </authorList>
    </citation>
    <scope>NUCLEOTIDE SEQUENCE</scope>
    <source>
        <strain evidence="2">ATCC 36951</strain>
    </source>
</reference>
<dbReference type="AlphaFoldDB" id="A0A6A6CBL3"/>
<dbReference type="GO" id="GO:0005506">
    <property type="term" value="F:iron ion binding"/>
    <property type="evidence" value="ECO:0007669"/>
    <property type="project" value="InterPro"/>
</dbReference>
<dbReference type="CDD" id="cd11060">
    <property type="entry name" value="CYP57A1-like"/>
    <property type="match status" value="1"/>
</dbReference>
<dbReference type="GO" id="GO:0004497">
    <property type="term" value="F:monooxygenase activity"/>
    <property type="evidence" value="ECO:0007669"/>
    <property type="project" value="InterPro"/>
</dbReference>
<dbReference type="InterPro" id="IPR050121">
    <property type="entry name" value="Cytochrome_P450_monoxygenase"/>
</dbReference>
<comment type="cofactor">
    <cofactor evidence="1">
        <name>heme</name>
        <dbReference type="ChEBI" id="CHEBI:30413"/>
    </cofactor>
</comment>
<dbReference type="InterPro" id="IPR001128">
    <property type="entry name" value="Cyt_P450"/>
</dbReference>